<sequence length="298" mass="32967">MLTDQHKQSQYLPVLALLFGAFVWGIIWYPIRLLEQAGVSGAIATTITYFIALIMGLTLFREHVRHARIFNGNAHLLFWICFFAGWANIAYILAVILGEIVRVLLLFYLAPLWTILFSRFLLNEQLSVQGYAVMVFAVIGAAVMLWQPGTHIPLPGSEGDWMGLLGGIMFALVNVLIRKDQSHSIQLKSIAIWLGATLVGLGCSFILATPLTISGINVYTWLILLAVGVLMFILSIVVQYGLTYIPANRAIVFLMFELVVAAIAAYLLAQEILTWRELLGGSMIISASVLSRKLNPIS</sequence>
<evidence type="ECO:0000313" key="4">
    <source>
        <dbReference type="Proteomes" id="UP000199533"/>
    </source>
</evidence>
<dbReference type="InterPro" id="IPR037185">
    <property type="entry name" value="EmrE-like"/>
</dbReference>
<dbReference type="AlphaFoldDB" id="A0A1I4AAI3"/>
<organism evidence="3 4">
    <name type="scientific">Nitrosomonas aestuarii</name>
    <dbReference type="NCBI Taxonomy" id="52441"/>
    <lineage>
        <taxon>Bacteria</taxon>
        <taxon>Pseudomonadati</taxon>
        <taxon>Pseudomonadota</taxon>
        <taxon>Betaproteobacteria</taxon>
        <taxon>Nitrosomonadales</taxon>
        <taxon>Nitrosomonadaceae</taxon>
        <taxon>Nitrosomonas</taxon>
    </lineage>
</organism>
<feature type="transmembrane region" description="Helical" evidence="1">
    <location>
        <begin position="131"/>
        <end position="149"/>
    </location>
</feature>
<accession>A0A1I4AAI3</accession>
<feature type="transmembrane region" description="Helical" evidence="1">
    <location>
        <begin position="161"/>
        <end position="178"/>
    </location>
</feature>
<feature type="domain" description="EamA" evidence="2">
    <location>
        <begin position="159"/>
        <end position="290"/>
    </location>
</feature>
<feature type="transmembrane region" description="Helical" evidence="1">
    <location>
        <begin position="250"/>
        <end position="269"/>
    </location>
</feature>
<keyword evidence="1" id="KW-0812">Transmembrane</keyword>
<dbReference type="SUPFAM" id="SSF103481">
    <property type="entry name" value="Multidrug resistance efflux transporter EmrE"/>
    <property type="match status" value="1"/>
</dbReference>
<keyword evidence="1" id="KW-0472">Membrane</keyword>
<protein>
    <submittedName>
        <fullName evidence="3">EamA domain-containing membrane protein RarD</fullName>
    </submittedName>
</protein>
<dbReference type="Proteomes" id="UP000199533">
    <property type="component" value="Unassembled WGS sequence"/>
</dbReference>
<feature type="transmembrane region" description="Helical" evidence="1">
    <location>
        <begin position="219"/>
        <end position="238"/>
    </location>
</feature>
<dbReference type="InterPro" id="IPR000620">
    <property type="entry name" value="EamA_dom"/>
</dbReference>
<feature type="transmembrane region" description="Helical" evidence="1">
    <location>
        <begin position="12"/>
        <end position="31"/>
    </location>
</feature>
<evidence type="ECO:0000259" key="2">
    <source>
        <dbReference type="Pfam" id="PF00892"/>
    </source>
</evidence>
<dbReference type="PANTHER" id="PTHR22911:SF79">
    <property type="entry name" value="MOBA-LIKE NTP TRANSFERASE DOMAIN-CONTAINING PROTEIN"/>
    <property type="match status" value="1"/>
</dbReference>
<dbReference type="OrthoDB" id="5295396at2"/>
<dbReference type="GO" id="GO:0016020">
    <property type="term" value="C:membrane"/>
    <property type="evidence" value="ECO:0007669"/>
    <property type="project" value="InterPro"/>
</dbReference>
<dbReference type="STRING" id="52441.SAMN05216302_100879"/>
<feature type="transmembrane region" description="Helical" evidence="1">
    <location>
        <begin position="103"/>
        <end position="122"/>
    </location>
</feature>
<dbReference type="RefSeq" id="WP_090698469.1">
    <property type="nucleotide sequence ID" value="NZ_FOSP01000008.1"/>
</dbReference>
<name>A0A1I4AAI3_9PROT</name>
<proteinExistence type="predicted"/>
<evidence type="ECO:0000313" key="3">
    <source>
        <dbReference type="EMBL" id="SFK52789.1"/>
    </source>
</evidence>
<dbReference type="PANTHER" id="PTHR22911">
    <property type="entry name" value="ACYL-MALONYL CONDENSING ENZYME-RELATED"/>
    <property type="match status" value="1"/>
</dbReference>
<dbReference type="EMBL" id="FOSP01000008">
    <property type="protein sequence ID" value="SFK52789.1"/>
    <property type="molecule type" value="Genomic_DNA"/>
</dbReference>
<feature type="transmembrane region" description="Helical" evidence="1">
    <location>
        <begin position="37"/>
        <end position="60"/>
    </location>
</feature>
<evidence type="ECO:0000256" key="1">
    <source>
        <dbReference type="SAM" id="Phobius"/>
    </source>
</evidence>
<keyword evidence="1" id="KW-1133">Transmembrane helix</keyword>
<gene>
    <name evidence="3" type="ORF">SAMN05216302_100879</name>
</gene>
<dbReference type="Pfam" id="PF00892">
    <property type="entry name" value="EamA"/>
    <property type="match status" value="2"/>
</dbReference>
<feature type="transmembrane region" description="Helical" evidence="1">
    <location>
        <begin position="76"/>
        <end position="97"/>
    </location>
</feature>
<reference evidence="4" key="1">
    <citation type="submission" date="2016-10" db="EMBL/GenBank/DDBJ databases">
        <authorList>
            <person name="Varghese N."/>
            <person name="Submissions S."/>
        </authorList>
    </citation>
    <scope>NUCLEOTIDE SEQUENCE [LARGE SCALE GENOMIC DNA]</scope>
    <source>
        <strain evidence="4">Nm69</strain>
    </source>
</reference>
<keyword evidence="4" id="KW-1185">Reference proteome</keyword>
<feature type="transmembrane region" description="Helical" evidence="1">
    <location>
        <begin position="190"/>
        <end position="213"/>
    </location>
</feature>
<feature type="domain" description="EamA" evidence="2">
    <location>
        <begin position="14"/>
        <end position="145"/>
    </location>
</feature>